<protein>
    <recommendedName>
        <fullName evidence="7">5-hydroxyisourate hydrolase</fullName>
        <shortName evidence="7">HIU hydrolase</shortName>
        <shortName evidence="7">HIUHase</shortName>
        <ecNumber evidence="7">3.5.2.17</ecNumber>
    </recommendedName>
</protein>
<comment type="function">
    <text evidence="2">Catalyzes the hydrolysis of 5-hydroxyisourate (HIU) to 2-oxo-4-hydroxy-4-carboxy-5-ureidoimidazoline (OHCU).</text>
</comment>
<accession>A0A3P3VVU7</accession>
<dbReference type="NCBIfam" id="TIGR02962">
    <property type="entry name" value="hdxy_isourate"/>
    <property type="match status" value="1"/>
</dbReference>
<comment type="catalytic activity">
    <reaction evidence="1 7">
        <text>5-hydroxyisourate + H2O = 5-hydroxy-2-oxo-4-ureido-2,5-dihydro-1H-imidazole-5-carboxylate + H(+)</text>
        <dbReference type="Rhea" id="RHEA:23736"/>
        <dbReference type="ChEBI" id="CHEBI:15377"/>
        <dbReference type="ChEBI" id="CHEBI:15378"/>
        <dbReference type="ChEBI" id="CHEBI:18072"/>
        <dbReference type="ChEBI" id="CHEBI:58639"/>
        <dbReference type="EC" id="3.5.2.17"/>
    </reaction>
</comment>
<keyword evidence="10" id="KW-1185">Reference proteome</keyword>
<organism evidence="9 10">
    <name type="scientific">Flavobacterium macacae</name>
    <dbReference type="NCBI Taxonomy" id="2488993"/>
    <lineage>
        <taxon>Bacteria</taxon>
        <taxon>Pseudomonadati</taxon>
        <taxon>Bacteroidota</taxon>
        <taxon>Flavobacteriia</taxon>
        <taxon>Flavobacteriales</taxon>
        <taxon>Flavobacteriaceae</taxon>
        <taxon>Flavobacterium</taxon>
    </lineage>
</organism>
<dbReference type="PANTHER" id="PTHR10395">
    <property type="entry name" value="URICASE AND TRANSTHYRETIN-RELATED"/>
    <property type="match status" value="1"/>
</dbReference>
<dbReference type="AlphaFoldDB" id="A0A3P3VVU7"/>
<sequence length="99" mass="11590">MPAAGVSIKLEKYNEQKKTWSFVDEKITDHNGRITDFLPSEKPNLGIYKLTYYTSDYFKKNNTDSFYPFIEVVFQIKDANHYHVPITLSSYGYSTYRGN</sequence>
<evidence type="ECO:0000256" key="5">
    <source>
        <dbReference type="ARBA" id="ARBA00022631"/>
    </source>
</evidence>
<dbReference type="Proteomes" id="UP000271937">
    <property type="component" value="Unassembled WGS sequence"/>
</dbReference>
<dbReference type="InterPro" id="IPR014306">
    <property type="entry name" value="Hydroxyisourate_hydrolase"/>
</dbReference>
<dbReference type="EMBL" id="RQVR01000052">
    <property type="protein sequence ID" value="RRJ86925.1"/>
    <property type="molecule type" value="Genomic_DNA"/>
</dbReference>
<dbReference type="PANTHER" id="PTHR10395:SF7">
    <property type="entry name" value="5-HYDROXYISOURATE HYDROLASE"/>
    <property type="match status" value="1"/>
</dbReference>
<comment type="caution">
    <text evidence="9">The sequence shown here is derived from an EMBL/GenBank/DDBJ whole genome shotgun (WGS) entry which is preliminary data.</text>
</comment>
<evidence type="ECO:0000256" key="3">
    <source>
        <dbReference type="ARBA" id="ARBA00009850"/>
    </source>
</evidence>
<evidence type="ECO:0000256" key="2">
    <source>
        <dbReference type="ARBA" id="ARBA00002704"/>
    </source>
</evidence>
<dbReference type="Pfam" id="PF00576">
    <property type="entry name" value="Transthyretin"/>
    <property type="match status" value="1"/>
</dbReference>
<dbReference type="GO" id="GO:0006144">
    <property type="term" value="P:purine nucleobase metabolic process"/>
    <property type="evidence" value="ECO:0007669"/>
    <property type="project" value="UniProtKB-KW"/>
</dbReference>
<dbReference type="InterPro" id="IPR036817">
    <property type="entry name" value="Transthyretin/HIU_hydrolase_sf"/>
</dbReference>
<dbReference type="Gene3D" id="2.60.40.180">
    <property type="entry name" value="Transthyretin/hydroxyisourate hydrolase domain"/>
    <property type="match status" value="1"/>
</dbReference>
<feature type="non-terminal residue" evidence="9">
    <location>
        <position position="1"/>
    </location>
</feature>
<evidence type="ECO:0000259" key="8">
    <source>
        <dbReference type="Pfam" id="PF00576"/>
    </source>
</evidence>
<gene>
    <name evidence="9" type="primary">uraH</name>
    <name evidence="9" type="ORF">EG849_15480</name>
</gene>
<evidence type="ECO:0000256" key="6">
    <source>
        <dbReference type="ARBA" id="ARBA00022801"/>
    </source>
</evidence>
<dbReference type="SUPFAM" id="SSF49472">
    <property type="entry name" value="Transthyretin (synonym: prealbumin)"/>
    <property type="match status" value="1"/>
</dbReference>
<dbReference type="OrthoDB" id="9792386at2"/>
<keyword evidence="6 7" id="KW-0378">Hydrolase</keyword>
<evidence type="ECO:0000256" key="7">
    <source>
        <dbReference type="RuleBase" id="RU361270"/>
    </source>
</evidence>
<evidence type="ECO:0000256" key="4">
    <source>
        <dbReference type="ARBA" id="ARBA00011881"/>
    </source>
</evidence>
<evidence type="ECO:0000256" key="1">
    <source>
        <dbReference type="ARBA" id="ARBA00001043"/>
    </source>
</evidence>
<feature type="domain" description="Transthyretin/hydroxyisourate hydrolase" evidence="8">
    <location>
        <begin position="2"/>
        <end position="98"/>
    </location>
</feature>
<dbReference type="InterPro" id="IPR023416">
    <property type="entry name" value="Transthyretin/HIU_hydrolase_d"/>
</dbReference>
<proteinExistence type="inferred from homology"/>
<evidence type="ECO:0000313" key="9">
    <source>
        <dbReference type="EMBL" id="RRJ86925.1"/>
    </source>
</evidence>
<dbReference type="EC" id="3.5.2.17" evidence="7"/>
<keyword evidence="5 7" id="KW-0659">Purine metabolism</keyword>
<comment type="similarity">
    <text evidence="3 7">Belongs to the transthyretin family. 5-hydroxyisourate hydrolase subfamily.</text>
</comment>
<dbReference type="GO" id="GO:0033971">
    <property type="term" value="F:hydroxyisourate hydrolase activity"/>
    <property type="evidence" value="ECO:0007669"/>
    <property type="project" value="UniProtKB-EC"/>
</dbReference>
<name>A0A3P3VVU7_9FLAO</name>
<evidence type="ECO:0000313" key="10">
    <source>
        <dbReference type="Proteomes" id="UP000271937"/>
    </source>
</evidence>
<reference evidence="9 10" key="1">
    <citation type="submission" date="2018-11" db="EMBL/GenBank/DDBJ databases">
        <title>Flavobacterium sp. nov., YIM 102600 draft genome.</title>
        <authorList>
            <person name="Li G."/>
            <person name="Jiang Y."/>
        </authorList>
    </citation>
    <scope>NUCLEOTIDE SEQUENCE [LARGE SCALE GENOMIC DNA]</scope>
    <source>
        <strain evidence="9 10">YIM 102600</strain>
    </source>
</reference>
<dbReference type="RefSeq" id="WP_125014334.1">
    <property type="nucleotide sequence ID" value="NZ_RQVR01000052.1"/>
</dbReference>
<comment type="subunit">
    <text evidence="4 7">Homotetramer.</text>
</comment>